<dbReference type="Proteomes" id="UP000298030">
    <property type="component" value="Unassembled WGS sequence"/>
</dbReference>
<name>A0A4Y7T1A9_COPMI</name>
<evidence type="ECO:0000313" key="2">
    <source>
        <dbReference type="EMBL" id="TEB27734.1"/>
    </source>
</evidence>
<dbReference type="EMBL" id="QPFP01000037">
    <property type="protein sequence ID" value="TEB27734.1"/>
    <property type="molecule type" value="Genomic_DNA"/>
</dbReference>
<feature type="region of interest" description="Disordered" evidence="1">
    <location>
        <begin position="125"/>
        <end position="155"/>
    </location>
</feature>
<sequence length="237" mass="25871">MLLFDKDEFGAKTKAAEMDRYGPDLILSYQPFGDCRFASTEAAPLQRSRLGDRPASPPRPVWDPRVERGFGSLLSYTLWIRYSTTSPPYTAHSYVLTLGLTPAGNEPESRSLKLSLRLLQLYTPPSTALRPPDTRRIETPSIGSSVDPYASTPQPRCRRRTVQRSALSPYPASAALFQAVATYDSAEVGRYKVYVGGVGGALPLCCSVAPFATASHSNSPNPTPMAPHLRLIDLPSI</sequence>
<protein>
    <submittedName>
        <fullName evidence="2">Uncharacterized protein</fullName>
    </submittedName>
</protein>
<feature type="region of interest" description="Disordered" evidence="1">
    <location>
        <begin position="216"/>
        <end position="237"/>
    </location>
</feature>
<proteinExistence type="predicted"/>
<gene>
    <name evidence="2" type="ORF">FA13DRAFT_1794491</name>
</gene>
<reference evidence="2 3" key="1">
    <citation type="journal article" date="2019" name="Nat. Ecol. Evol.">
        <title>Megaphylogeny resolves global patterns of mushroom evolution.</title>
        <authorList>
            <person name="Varga T."/>
            <person name="Krizsan K."/>
            <person name="Foldi C."/>
            <person name="Dima B."/>
            <person name="Sanchez-Garcia M."/>
            <person name="Sanchez-Ramirez S."/>
            <person name="Szollosi G.J."/>
            <person name="Szarkandi J.G."/>
            <person name="Papp V."/>
            <person name="Albert L."/>
            <person name="Andreopoulos W."/>
            <person name="Angelini C."/>
            <person name="Antonin V."/>
            <person name="Barry K.W."/>
            <person name="Bougher N.L."/>
            <person name="Buchanan P."/>
            <person name="Buyck B."/>
            <person name="Bense V."/>
            <person name="Catcheside P."/>
            <person name="Chovatia M."/>
            <person name="Cooper J."/>
            <person name="Damon W."/>
            <person name="Desjardin D."/>
            <person name="Finy P."/>
            <person name="Geml J."/>
            <person name="Haridas S."/>
            <person name="Hughes K."/>
            <person name="Justo A."/>
            <person name="Karasinski D."/>
            <person name="Kautmanova I."/>
            <person name="Kiss B."/>
            <person name="Kocsube S."/>
            <person name="Kotiranta H."/>
            <person name="LaButti K.M."/>
            <person name="Lechner B.E."/>
            <person name="Liimatainen K."/>
            <person name="Lipzen A."/>
            <person name="Lukacs Z."/>
            <person name="Mihaltcheva S."/>
            <person name="Morgado L.N."/>
            <person name="Niskanen T."/>
            <person name="Noordeloos M.E."/>
            <person name="Ohm R.A."/>
            <person name="Ortiz-Santana B."/>
            <person name="Ovrebo C."/>
            <person name="Racz N."/>
            <person name="Riley R."/>
            <person name="Savchenko A."/>
            <person name="Shiryaev A."/>
            <person name="Soop K."/>
            <person name="Spirin V."/>
            <person name="Szebenyi C."/>
            <person name="Tomsovsky M."/>
            <person name="Tulloss R.E."/>
            <person name="Uehling J."/>
            <person name="Grigoriev I.V."/>
            <person name="Vagvolgyi C."/>
            <person name="Papp T."/>
            <person name="Martin F.M."/>
            <person name="Miettinen O."/>
            <person name="Hibbett D.S."/>
            <person name="Nagy L.G."/>
        </authorList>
    </citation>
    <scope>NUCLEOTIDE SEQUENCE [LARGE SCALE GENOMIC DNA]</scope>
    <source>
        <strain evidence="2 3">FP101781</strain>
    </source>
</reference>
<keyword evidence="3" id="KW-1185">Reference proteome</keyword>
<dbReference type="AlphaFoldDB" id="A0A4Y7T1A9"/>
<evidence type="ECO:0000313" key="3">
    <source>
        <dbReference type="Proteomes" id="UP000298030"/>
    </source>
</evidence>
<evidence type="ECO:0000256" key="1">
    <source>
        <dbReference type="SAM" id="MobiDB-lite"/>
    </source>
</evidence>
<comment type="caution">
    <text evidence="2">The sequence shown here is derived from an EMBL/GenBank/DDBJ whole genome shotgun (WGS) entry which is preliminary data.</text>
</comment>
<accession>A0A4Y7T1A9</accession>
<organism evidence="2 3">
    <name type="scientific">Coprinellus micaceus</name>
    <name type="common">Glistening ink-cap mushroom</name>
    <name type="synonym">Coprinus micaceus</name>
    <dbReference type="NCBI Taxonomy" id="71717"/>
    <lineage>
        <taxon>Eukaryota</taxon>
        <taxon>Fungi</taxon>
        <taxon>Dikarya</taxon>
        <taxon>Basidiomycota</taxon>
        <taxon>Agaricomycotina</taxon>
        <taxon>Agaricomycetes</taxon>
        <taxon>Agaricomycetidae</taxon>
        <taxon>Agaricales</taxon>
        <taxon>Agaricineae</taxon>
        <taxon>Psathyrellaceae</taxon>
        <taxon>Coprinellus</taxon>
    </lineage>
</organism>